<protein>
    <recommendedName>
        <fullName evidence="2">PB1 domain-containing protein</fullName>
    </recommendedName>
</protein>
<feature type="region of interest" description="Disordered" evidence="1">
    <location>
        <begin position="563"/>
        <end position="586"/>
    </location>
</feature>
<dbReference type="AlphaFoldDB" id="A0A8J5FHG4"/>
<comment type="caution">
    <text evidence="3">The sequence shown here is derived from an EMBL/GenBank/DDBJ whole genome shotgun (WGS) entry which is preliminary data.</text>
</comment>
<name>A0A8J5FHG4_ZINOF</name>
<feature type="domain" description="PB1" evidence="2">
    <location>
        <begin position="58"/>
        <end position="151"/>
    </location>
</feature>
<keyword evidence="4" id="KW-1185">Reference proteome</keyword>
<dbReference type="SMART" id="SM00666">
    <property type="entry name" value="PB1"/>
    <property type="match status" value="1"/>
</dbReference>
<dbReference type="PANTHER" id="PTHR31066:SF27">
    <property type="entry name" value="EXPRESSED PROTEIN"/>
    <property type="match status" value="1"/>
</dbReference>
<proteinExistence type="predicted"/>
<dbReference type="CDD" id="cd06410">
    <property type="entry name" value="PB1_UP2"/>
    <property type="match status" value="1"/>
</dbReference>
<dbReference type="Pfam" id="PF00564">
    <property type="entry name" value="PB1"/>
    <property type="match status" value="1"/>
</dbReference>
<evidence type="ECO:0000313" key="4">
    <source>
        <dbReference type="Proteomes" id="UP000734854"/>
    </source>
</evidence>
<dbReference type="PANTHER" id="PTHR31066">
    <property type="entry name" value="OS05G0427100 PROTEIN-RELATED"/>
    <property type="match status" value="1"/>
</dbReference>
<organism evidence="3 4">
    <name type="scientific">Zingiber officinale</name>
    <name type="common">Ginger</name>
    <name type="synonym">Amomum zingiber</name>
    <dbReference type="NCBI Taxonomy" id="94328"/>
    <lineage>
        <taxon>Eukaryota</taxon>
        <taxon>Viridiplantae</taxon>
        <taxon>Streptophyta</taxon>
        <taxon>Embryophyta</taxon>
        <taxon>Tracheophyta</taxon>
        <taxon>Spermatophyta</taxon>
        <taxon>Magnoliopsida</taxon>
        <taxon>Liliopsida</taxon>
        <taxon>Zingiberales</taxon>
        <taxon>Zingiberaceae</taxon>
        <taxon>Zingiber</taxon>
    </lineage>
</organism>
<gene>
    <name evidence="3" type="ORF">ZIOFF_056855</name>
</gene>
<feature type="region of interest" description="Disordered" evidence="1">
    <location>
        <begin position="627"/>
        <end position="653"/>
    </location>
</feature>
<evidence type="ECO:0000259" key="2">
    <source>
        <dbReference type="SMART" id="SM00666"/>
    </source>
</evidence>
<dbReference type="Gene3D" id="3.10.20.90">
    <property type="entry name" value="Phosphatidylinositol 3-kinase Catalytic Subunit, Chain A, domain 1"/>
    <property type="match status" value="1"/>
</dbReference>
<accession>A0A8J5FHG4</accession>
<dbReference type="Proteomes" id="UP000734854">
    <property type="component" value="Unassembled WGS sequence"/>
</dbReference>
<dbReference type="SUPFAM" id="SSF54277">
    <property type="entry name" value="CAD &amp; PB1 domains"/>
    <property type="match status" value="1"/>
</dbReference>
<dbReference type="InterPro" id="IPR053198">
    <property type="entry name" value="Gynoecium_Dev_Regulator"/>
</dbReference>
<dbReference type="InterPro" id="IPR000270">
    <property type="entry name" value="PB1_dom"/>
</dbReference>
<feature type="compositionally biased region" description="Basic and acidic residues" evidence="1">
    <location>
        <begin position="567"/>
        <end position="586"/>
    </location>
</feature>
<evidence type="ECO:0000313" key="3">
    <source>
        <dbReference type="EMBL" id="KAG6488097.1"/>
    </source>
</evidence>
<reference evidence="3 4" key="1">
    <citation type="submission" date="2020-08" db="EMBL/GenBank/DDBJ databases">
        <title>Plant Genome Project.</title>
        <authorList>
            <person name="Zhang R.-G."/>
        </authorList>
    </citation>
    <scope>NUCLEOTIDE SEQUENCE [LARGE SCALE GENOMIC DNA]</scope>
    <source>
        <tissue evidence="3">Rhizome</tissue>
    </source>
</reference>
<evidence type="ECO:0000256" key="1">
    <source>
        <dbReference type="SAM" id="MobiDB-lite"/>
    </source>
</evidence>
<dbReference type="EMBL" id="JACMSC010000015">
    <property type="protein sequence ID" value="KAG6488097.1"/>
    <property type="molecule type" value="Genomic_DNA"/>
</dbReference>
<sequence length="653" mass="70116">MEPAAAVASGYPASIDSSPLSLGCDSLDETIPPSSAASSVGCKLRLMCSYGGRIVFRPTDKALCYLGGETRMVAVDRRSPLAEVSARLSRVLLDGRSFSLKYKLPDEDLDSLISVSTEEDLEIMIEEIDRISTAGGDGIRLPRLRLFLFLSEHSSRVRSILEESKSETWFVDALNNAINGMGMGTGTDELPRGSSSDTASINCLLGLEDDLSIHSHGGGTQPEPEQLVLTRPDSMAKLGSDSSSASTSSALSLSNLPPIPVPSEERCSDQCIALLIPLSSSNSATQIEDEDFDEKSEHGGILQPPELADVVAAIFSSSESSPTNVIQNSDAKVSSDPIIPFSVAESPLVHQHPSQFIEANAHYIHHPTASTVFPVHPYHPIAMQQPPQASQIPVYYLPVPQHMAYPLFSYQPNLIDPGLMTSSGKPSLPISCAPENPESVALPPIPSACPPQLIQLLPNQTHPYAGPKYHWMQHPHHASMANYVYEISADSGRRPQMYYSQAFSQPPLASQFQTVNLAVTAPETADAAAEDLKISMALVNLLPQPSPTVTDLSPSCHYAPGIIGGQDIDRETVSGDQAGRKNSDRQDSAALNLQLVSRSNEHCGRRSGMGWGHRVYGSSCGQRVETDGYTSDGAKRSATSAVRVAAPRKREVT</sequence>